<dbReference type="InterPro" id="IPR000073">
    <property type="entry name" value="AB_hydrolase_1"/>
</dbReference>
<keyword evidence="4" id="KW-1185">Reference proteome</keyword>
<accession>A0A4V3TV24</accession>
<gene>
    <name evidence="3" type="ORF">ESZ54_05750</name>
</gene>
<dbReference type="EMBL" id="SDGV01000014">
    <property type="protein sequence ID" value="THB61249.1"/>
    <property type="molecule type" value="Genomic_DNA"/>
</dbReference>
<dbReference type="GO" id="GO:0016020">
    <property type="term" value="C:membrane"/>
    <property type="evidence" value="ECO:0007669"/>
    <property type="project" value="TreeGrafter"/>
</dbReference>
<dbReference type="SUPFAM" id="SSF53474">
    <property type="entry name" value="alpha/beta-Hydrolases"/>
    <property type="match status" value="1"/>
</dbReference>
<organism evidence="3 4">
    <name type="scientific">Vagococcus silagei</name>
    <dbReference type="NCBI Taxonomy" id="2508885"/>
    <lineage>
        <taxon>Bacteria</taxon>
        <taxon>Bacillati</taxon>
        <taxon>Bacillota</taxon>
        <taxon>Bacilli</taxon>
        <taxon>Lactobacillales</taxon>
        <taxon>Enterococcaceae</taxon>
        <taxon>Vagococcus</taxon>
    </lineage>
</organism>
<proteinExistence type="predicted"/>
<evidence type="ECO:0000313" key="3">
    <source>
        <dbReference type="EMBL" id="THB61249.1"/>
    </source>
</evidence>
<dbReference type="InterPro" id="IPR050266">
    <property type="entry name" value="AB_hydrolase_sf"/>
</dbReference>
<evidence type="ECO:0000313" key="4">
    <source>
        <dbReference type="Proteomes" id="UP000310506"/>
    </source>
</evidence>
<name>A0A4V3TV24_9ENTE</name>
<dbReference type="InterPro" id="IPR029058">
    <property type="entry name" value="AB_hydrolase_fold"/>
</dbReference>
<evidence type="ECO:0000256" key="1">
    <source>
        <dbReference type="ARBA" id="ARBA00022801"/>
    </source>
</evidence>
<dbReference type="AlphaFoldDB" id="A0A4V3TV24"/>
<keyword evidence="1 3" id="KW-0378">Hydrolase</keyword>
<dbReference type="PANTHER" id="PTHR43798:SF31">
    <property type="entry name" value="AB HYDROLASE SUPERFAMILY PROTEIN YCLE"/>
    <property type="match status" value="1"/>
</dbReference>
<dbReference type="Gene3D" id="3.40.50.1820">
    <property type="entry name" value="alpha/beta hydrolase"/>
    <property type="match status" value="1"/>
</dbReference>
<dbReference type="Pfam" id="PF00561">
    <property type="entry name" value="Abhydrolase_1"/>
    <property type="match status" value="1"/>
</dbReference>
<sequence length="242" mass="28216">MEKMISTADGGTIFYEVIGEGQPLFFIHGNSSNHRYFKKQIDFFKNKYQLILMDTRDHGRSINRSDHLTFGQIMSDIRAILKNEKIEKVSFIGFSDGANIALTFSSYYRQLVDRIILVSPNITFDQLKFVSRTASRISYSFTKNILKLKKKARVIRLAMTDLPIFKYQFKDWDIPTLIVVGEYDIMEPQQIKEFASKLPNAFFTTFKNTPHSIPFLRPNQFNHLAQKFLNETSKDKNNKEKS</sequence>
<evidence type="ECO:0000259" key="2">
    <source>
        <dbReference type="Pfam" id="PF00561"/>
    </source>
</evidence>
<dbReference type="GO" id="GO:0016787">
    <property type="term" value="F:hydrolase activity"/>
    <property type="evidence" value="ECO:0007669"/>
    <property type="project" value="UniProtKB-KW"/>
</dbReference>
<dbReference type="RefSeq" id="WP_136136713.1">
    <property type="nucleotide sequence ID" value="NZ_SDGV01000014.1"/>
</dbReference>
<comment type="caution">
    <text evidence="3">The sequence shown here is derived from an EMBL/GenBank/DDBJ whole genome shotgun (WGS) entry which is preliminary data.</text>
</comment>
<dbReference type="OrthoDB" id="9805423at2"/>
<feature type="domain" description="AB hydrolase-1" evidence="2">
    <location>
        <begin position="23"/>
        <end position="124"/>
    </location>
</feature>
<dbReference type="PANTHER" id="PTHR43798">
    <property type="entry name" value="MONOACYLGLYCEROL LIPASE"/>
    <property type="match status" value="1"/>
</dbReference>
<protein>
    <submittedName>
        <fullName evidence="3">Alpha/beta hydrolase</fullName>
    </submittedName>
</protein>
<reference evidence="3 4" key="1">
    <citation type="submission" date="2019-01" db="EMBL/GenBank/DDBJ databases">
        <title>Vagococcus silagei sp. nov. isolated from brewer's grain.</title>
        <authorList>
            <person name="Guu J.-R."/>
        </authorList>
    </citation>
    <scope>NUCLEOTIDE SEQUENCE [LARGE SCALE GENOMIC DNA]</scope>
    <source>
        <strain evidence="3 4">2B-2</strain>
    </source>
</reference>
<dbReference type="Proteomes" id="UP000310506">
    <property type="component" value="Unassembled WGS sequence"/>
</dbReference>